<sequence length="242" mass="27777">MKANEWISSATALYAIQQLAENPVNNYMLAKADWYFIPIMNPDGFDYSHKQDHTWKKTRSRRVKTDNTCFGVDLNQNFDSGCNFTNLQNRSCNNGENSFSEPEANAMLDFLTKNFQVELFININNYGQSIDYPLETDARYIDDNNDLKFVAEKASYAIYKYGGYKYTVNGFDSCGSEHWARRQGIKYVYNIKLPAGEELGPKSQVPESEILSIAQEVFVAFRQLQQILVSIYGVTYDLITDD</sequence>
<dbReference type="PANTHER" id="PTHR11705">
    <property type="entry name" value="PROTEASE FAMILY M14 CARBOXYPEPTIDASE A,B"/>
    <property type="match status" value="1"/>
</dbReference>
<evidence type="ECO:0000259" key="11">
    <source>
        <dbReference type="PROSITE" id="PS52035"/>
    </source>
</evidence>
<keyword evidence="5" id="KW-0479">Metal-binding</keyword>
<keyword evidence="7" id="KW-0378">Hydrolase</keyword>
<keyword evidence="3" id="KW-0121">Carboxypeptidase</keyword>
<keyword evidence="4" id="KW-0645">Protease</keyword>
<evidence type="ECO:0000256" key="8">
    <source>
        <dbReference type="ARBA" id="ARBA00022833"/>
    </source>
</evidence>
<keyword evidence="9" id="KW-0482">Metalloprotease</keyword>
<dbReference type="OrthoDB" id="3626597at2759"/>
<evidence type="ECO:0000256" key="1">
    <source>
        <dbReference type="ARBA" id="ARBA00001947"/>
    </source>
</evidence>
<keyword evidence="13" id="KW-1185">Reference proteome</keyword>
<gene>
    <name evidence="12" type="ORF">ILUMI_09721</name>
</gene>
<keyword evidence="6" id="KW-0732">Signal</keyword>
<name>A0A8K0D3C3_IGNLU</name>
<dbReference type="EMBL" id="VTPC01005101">
    <property type="protein sequence ID" value="KAF2896456.1"/>
    <property type="molecule type" value="Genomic_DNA"/>
</dbReference>
<dbReference type="Proteomes" id="UP000801492">
    <property type="component" value="Unassembled WGS sequence"/>
</dbReference>
<evidence type="ECO:0000256" key="4">
    <source>
        <dbReference type="ARBA" id="ARBA00022670"/>
    </source>
</evidence>
<evidence type="ECO:0000256" key="10">
    <source>
        <dbReference type="PROSITE-ProRule" id="PRU01379"/>
    </source>
</evidence>
<dbReference type="GO" id="GO:0006508">
    <property type="term" value="P:proteolysis"/>
    <property type="evidence" value="ECO:0007669"/>
    <property type="project" value="UniProtKB-KW"/>
</dbReference>
<comment type="cofactor">
    <cofactor evidence="1">
        <name>Zn(2+)</name>
        <dbReference type="ChEBI" id="CHEBI:29105"/>
    </cofactor>
</comment>
<dbReference type="PROSITE" id="PS52035">
    <property type="entry name" value="PEPTIDASE_M14"/>
    <property type="match status" value="1"/>
</dbReference>
<dbReference type="GO" id="GO:0005615">
    <property type="term" value="C:extracellular space"/>
    <property type="evidence" value="ECO:0007669"/>
    <property type="project" value="TreeGrafter"/>
</dbReference>
<evidence type="ECO:0000256" key="9">
    <source>
        <dbReference type="ARBA" id="ARBA00023049"/>
    </source>
</evidence>
<dbReference type="GO" id="GO:0008270">
    <property type="term" value="F:zinc ion binding"/>
    <property type="evidence" value="ECO:0007669"/>
    <property type="project" value="InterPro"/>
</dbReference>
<protein>
    <recommendedName>
        <fullName evidence="11">Peptidase M14 domain-containing protein</fullName>
    </recommendedName>
</protein>
<evidence type="ECO:0000256" key="5">
    <source>
        <dbReference type="ARBA" id="ARBA00022723"/>
    </source>
</evidence>
<evidence type="ECO:0000313" key="12">
    <source>
        <dbReference type="EMBL" id="KAF2896456.1"/>
    </source>
</evidence>
<feature type="domain" description="Peptidase M14" evidence="11">
    <location>
        <begin position="1"/>
        <end position="228"/>
    </location>
</feature>
<keyword evidence="8" id="KW-0862">Zinc</keyword>
<dbReference type="SUPFAM" id="SSF53187">
    <property type="entry name" value="Zn-dependent exopeptidases"/>
    <property type="match status" value="1"/>
</dbReference>
<accession>A0A8K0D3C3</accession>
<comment type="caution">
    <text evidence="10">Lacks conserved residue(s) required for the propagation of feature annotation.</text>
</comment>
<proteinExistence type="inferred from homology"/>
<comment type="similarity">
    <text evidence="2 10">Belongs to the peptidase M14 family.</text>
</comment>
<dbReference type="InterPro" id="IPR000834">
    <property type="entry name" value="Peptidase_M14"/>
</dbReference>
<evidence type="ECO:0000256" key="2">
    <source>
        <dbReference type="ARBA" id="ARBA00005988"/>
    </source>
</evidence>
<reference evidence="12" key="1">
    <citation type="submission" date="2019-08" db="EMBL/GenBank/DDBJ databases">
        <title>The genome of the North American firefly Photinus pyralis.</title>
        <authorList>
            <consortium name="Photinus pyralis genome working group"/>
            <person name="Fallon T.R."/>
            <person name="Sander Lower S.E."/>
            <person name="Weng J.-K."/>
        </authorList>
    </citation>
    <scope>NUCLEOTIDE SEQUENCE</scope>
    <source>
        <strain evidence="12">TRF0915ILg1</strain>
        <tissue evidence="12">Whole body</tissue>
    </source>
</reference>
<evidence type="ECO:0000313" key="13">
    <source>
        <dbReference type="Proteomes" id="UP000801492"/>
    </source>
</evidence>
<dbReference type="FunFam" id="3.40.630.10:FF:000084">
    <property type="entry name" value="Carboxypeptidase B2"/>
    <property type="match status" value="1"/>
</dbReference>
<dbReference type="Pfam" id="PF00246">
    <property type="entry name" value="Peptidase_M14"/>
    <property type="match status" value="1"/>
</dbReference>
<organism evidence="12 13">
    <name type="scientific">Ignelater luminosus</name>
    <name type="common">Cucubano</name>
    <name type="synonym">Pyrophorus luminosus</name>
    <dbReference type="NCBI Taxonomy" id="2038154"/>
    <lineage>
        <taxon>Eukaryota</taxon>
        <taxon>Metazoa</taxon>
        <taxon>Ecdysozoa</taxon>
        <taxon>Arthropoda</taxon>
        <taxon>Hexapoda</taxon>
        <taxon>Insecta</taxon>
        <taxon>Pterygota</taxon>
        <taxon>Neoptera</taxon>
        <taxon>Endopterygota</taxon>
        <taxon>Coleoptera</taxon>
        <taxon>Polyphaga</taxon>
        <taxon>Elateriformia</taxon>
        <taxon>Elateroidea</taxon>
        <taxon>Elateridae</taxon>
        <taxon>Agrypninae</taxon>
        <taxon>Pyrophorini</taxon>
        <taxon>Ignelater</taxon>
    </lineage>
</organism>
<comment type="caution">
    <text evidence="12">The sequence shown here is derived from an EMBL/GenBank/DDBJ whole genome shotgun (WGS) entry which is preliminary data.</text>
</comment>
<evidence type="ECO:0000256" key="6">
    <source>
        <dbReference type="ARBA" id="ARBA00022729"/>
    </source>
</evidence>
<dbReference type="AlphaFoldDB" id="A0A8K0D3C3"/>
<dbReference type="Gene3D" id="3.40.630.10">
    <property type="entry name" value="Zn peptidases"/>
    <property type="match status" value="1"/>
</dbReference>
<evidence type="ECO:0000256" key="3">
    <source>
        <dbReference type="ARBA" id="ARBA00022645"/>
    </source>
</evidence>
<evidence type="ECO:0000256" key="7">
    <source>
        <dbReference type="ARBA" id="ARBA00022801"/>
    </source>
</evidence>
<dbReference type="SMART" id="SM00631">
    <property type="entry name" value="Zn_pept"/>
    <property type="match status" value="1"/>
</dbReference>
<dbReference type="PANTHER" id="PTHR11705:SF140">
    <property type="entry name" value="FI02848P-RELATED"/>
    <property type="match status" value="1"/>
</dbReference>
<dbReference type="GO" id="GO:0004181">
    <property type="term" value="F:metallocarboxypeptidase activity"/>
    <property type="evidence" value="ECO:0007669"/>
    <property type="project" value="InterPro"/>
</dbReference>